<comment type="caution">
    <text evidence="1">The sequence shown here is derived from an EMBL/GenBank/DDBJ whole genome shotgun (WGS) entry which is preliminary data.</text>
</comment>
<dbReference type="Proteomes" id="UP000013897">
    <property type="component" value="Unassembled WGS sequence"/>
</dbReference>
<sequence>MLTTKESAVILNKLKQIVMLGRQSGFFLILACQRPDAKYLGDGIRDQFNFRVALGRMSELGYSMMFGEVDKNFFMKRIKGRGYVDTGGSVISEFYTPLVPKGYDFLESIKQVAQSKEK</sequence>
<dbReference type="EMBL" id="AITY01000048">
    <property type="protein sequence ID" value="EOM20900.1"/>
    <property type="molecule type" value="Genomic_DNA"/>
</dbReference>
<dbReference type="InterPro" id="IPR027417">
    <property type="entry name" value="P-loop_NTPase"/>
</dbReference>
<dbReference type="Gene3D" id="3.40.50.300">
    <property type="entry name" value="P-loop containing nucleotide triphosphate hydrolases"/>
    <property type="match status" value="1"/>
</dbReference>
<organism evidence="1 2">
    <name type="scientific">Enterococcus faecium EnGen0192</name>
    <dbReference type="NCBI Taxonomy" id="1157487"/>
    <lineage>
        <taxon>Bacteria</taxon>
        <taxon>Bacillati</taxon>
        <taxon>Bacillota</taxon>
        <taxon>Bacilli</taxon>
        <taxon>Lactobacillales</taxon>
        <taxon>Enterococcaceae</taxon>
        <taxon>Enterococcus</taxon>
    </lineage>
</organism>
<dbReference type="AlphaFoldDB" id="A0A829FC48"/>
<proteinExistence type="predicted"/>
<evidence type="ECO:0000313" key="2">
    <source>
        <dbReference type="Proteomes" id="UP000013897"/>
    </source>
</evidence>
<name>A0A829FC48_ENTFC</name>
<keyword evidence="1" id="KW-0132">Cell division</keyword>
<evidence type="ECO:0000313" key="1">
    <source>
        <dbReference type="EMBL" id="EOM20900.1"/>
    </source>
</evidence>
<dbReference type="GO" id="GO:0051301">
    <property type="term" value="P:cell division"/>
    <property type="evidence" value="ECO:0007669"/>
    <property type="project" value="UniProtKB-KW"/>
</dbReference>
<reference evidence="1 2" key="1">
    <citation type="submission" date="2013-02" db="EMBL/GenBank/DDBJ databases">
        <title>The Genome Sequence of Enterococcus faecium HM1072.</title>
        <authorList>
            <consortium name="The Broad Institute Genome Sequencing Platform"/>
            <consortium name="The Broad Institute Genome Sequencing Center for Infectious Disease"/>
            <person name="Earl A.M."/>
            <person name="Gilmore M.S."/>
            <person name="Lebreton F."/>
            <person name="Courvalin P."/>
            <person name="Walker B."/>
            <person name="Young S.K."/>
            <person name="Zeng Q."/>
            <person name="Gargeya S."/>
            <person name="Fitzgerald M."/>
            <person name="Haas B."/>
            <person name="Abouelleil A."/>
            <person name="Alvarado L."/>
            <person name="Arachchi H.M."/>
            <person name="Berlin A.M."/>
            <person name="Chapman S.B."/>
            <person name="Dewar J."/>
            <person name="Goldberg J."/>
            <person name="Griggs A."/>
            <person name="Gujja S."/>
            <person name="Hansen M."/>
            <person name="Howarth C."/>
            <person name="Imamovic A."/>
            <person name="Larimer J."/>
            <person name="McCowan C."/>
            <person name="Murphy C."/>
            <person name="Neiman D."/>
            <person name="Pearson M."/>
            <person name="Priest M."/>
            <person name="Roberts A."/>
            <person name="Saif S."/>
            <person name="Shea T."/>
            <person name="Sisk P."/>
            <person name="Sykes S."/>
            <person name="Wortman J."/>
            <person name="Nusbaum C."/>
            <person name="Birren B."/>
        </authorList>
    </citation>
    <scope>NUCLEOTIDE SEQUENCE [LARGE SCALE GENOMIC DNA]</scope>
    <source>
        <strain evidence="1 2">HM1072</strain>
    </source>
</reference>
<gene>
    <name evidence="1" type="ORF">SSM_02518</name>
</gene>
<accession>A0A829FC48</accession>
<protein>
    <submittedName>
        <fullName evidence="1">FtsK/SpoIIIE family cell division protein</fullName>
    </submittedName>
</protein>
<keyword evidence="1" id="KW-0131">Cell cycle</keyword>